<sequence>MSSNQRGIAYRPDNVGSEWLRSAIGALRSSWIIVLACVVVGGALGLILTTQQAPAYESSAVIYQTPRTSDSESTSRQRTEAFTELLTSDRLISTALADSGIQMTVSQVRDATTVGANEGSAILTVTVRTDDADESAALANALAEALPPTVAALDGEQANAPAGQDPASPTRLSLVTPATPENSGVGRNYGRNIALGIVAGLLVGLLYSYLRAQLSRRVQGDVALGSFLSGPVVASIPADKTLSESGLVDFRGSGGAAEAFRRLRTLITGEQPGDHDYRTIVVTSATDGDGKTTTAINLAVALAEAGSDVVFVDAALASGAQGADRAGDGATEGLSDYLRTQRDIGEFPSASWQSRLWVIRGGSPADSPSELLATSRMRAGLSDLATRTDYVIVDSTSLGTSSDAIVLARAADGVLVVARSNRTRYNDLSDALERLALADVPVAGVVLNGYPRATSKSGRSGSAGLSVDRLLAGSPIAENSAGGKFLPTGGGGRRRAAQPPSED</sequence>
<dbReference type="EMBL" id="JAPWIE010000005">
    <property type="protein sequence ID" value="MCZ4551777.1"/>
    <property type="molecule type" value="Genomic_DNA"/>
</dbReference>
<dbReference type="Pfam" id="PF02706">
    <property type="entry name" value="Wzz"/>
    <property type="match status" value="1"/>
</dbReference>
<dbReference type="InterPro" id="IPR002586">
    <property type="entry name" value="CobQ/CobB/MinD/ParA_Nub-bd_dom"/>
</dbReference>
<evidence type="ECO:0000313" key="14">
    <source>
        <dbReference type="Proteomes" id="UP001067235"/>
    </source>
</evidence>
<feature type="domain" description="CobQ/CobB/MinD/ParA nucleotide binding" evidence="11">
    <location>
        <begin position="280"/>
        <end position="446"/>
    </location>
</feature>
<dbReference type="Gene3D" id="3.40.50.300">
    <property type="entry name" value="P-loop containing nucleotide triphosphate hydrolases"/>
    <property type="match status" value="1"/>
</dbReference>
<keyword evidence="6" id="KW-0067">ATP-binding</keyword>
<comment type="similarity">
    <text evidence="2">Belongs to the CpsC/CapA family.</text>
</comment>
<comment type="caution">
    <text evidence="13">The sequence shown here is derived from an EMBL/GenBank/DDBJ whole genome shotgun (WGS) entry which is preliminary data.</text>
</comment>
<dbReference type="RefSeq" id="WP_301572679.1">
    <property type="nucleotide sequence ID" value="NZ_JAPWIE010000005.1"/>
</dbReference>
<keyword evidence="14" id="KW-1185">Reference proteome</keyword>
<comment type="subcellular location">
    <subcellularLocation>
        <location evidence="1">Cell membrane</location>
        <topology evidence="1">Multi-pass membrane protein</topology>
    </subcellularLocation>
</comment>
<dbReference type="InterPro" id="IPR005702">
    <property type="entry name" value="Wzc-like_C"/>
</dbReference>
<dbReference type="InterPro" id="IPR003856">
    <property type="entry name" value="LPS_length_determ_N"/>
</dbReference>
<organism evidence="13 14">
    <name type="scientific">Gordonia rubripertincta</name>
    <name type="common">Rhodococcus corallinus</name>
    <dbReference type="NCBI Taxonomy" id="36822"/>
    <lineage>
        <taxon>Bacteria</taxon>
        <taxon>Bacillati</taxon>
        <taxon>Actinomycetota</taxon>
        <taxon>Actinomycetes</taxon>
        <taxon>Mycobacteriales</taxon>
        <taxon>Gordoniaceae</taxon>
        <taxon>Gordonia</taxon>
    </lineage>
</organism>
<keyword evidence="7 10" id="KW-1133">Transmembrane helix</keyword>
<evidence type="ECO:0000313" key="13">
    <source>
        <dbReference type="EMBL" id="MCZ4551777.1"/>
    </source>
</evidence>
<protein>
    <submittedName>
        <fullName evidence="13">Wzz/FepE/Etk N-terminal domain-containing protein</fullName>
    </submittedName>
</protein>
<dbReference type="Pfam" id="PF01656">
    <property type="entry name" value="CbiA"/>
    <property type="match status" value="1"/>
</dbReference>
<name>A0ABT4MXR0_GORRU</name>
<evidence type="ECO:0000256" key="4">
    <source>
        <dbReference type="ARBA" id="ARBA00022692"/>
    </source>
</evidence>
<dbReference type="PANTHER" id="PTHR32309:SF31">
    <property type="entry name" value="CAPSULAR EXOPOLYSACCHARIDE FAMILY"/>
    <property type="match status" value="1"/>
</dbReference>
<keyword evidence="5" id="KW-0547">Nucleotide-binding</keyword>
<dbReference type="SUPFAM" id="SSF52540">
    <property type="entry name" value="P-loop containing nucleoside triphosphate hydrolases"/>
    <property type="match status" value="1"/>
</dbReference>
<evidence type="ECO:0000256" key="9">
    <source>
        <dbReference type="SAM" id="MobiDB-lite"/>
    </source>
</evidence>
<keyword evidence="4 10" id="KW-0812">Transmembrane</keyword>
<feature type="transmembrane region" description="Helical" evidence="10">
    <location>
        <begin position="29"/>
        <end position="48"/>
    </location>
</feature>
<evidence type="ECO:0000256" key="3">
    <source>
        <dbReference type="ARBA" id="ARBA00022475"/>
    </source>
</evidence>
<dbReference type="InterPro" id="IPR050445">
    <property type="entry name" value="Bact_polysacc_biosynth/exp"/>
</dbReference>
<evidence type="ECO:0000256" key="6">
    <source>
        <dbReference type="ARBA" id="ARBA00022840"/>
    </source>
</evidence>
<dbReference type="PANTHER" id="PTHR32309">
    <property type="entry name" value="TYROSINE-PROTEIN KINASE"/>
    <property type="match status" value="1"/>
</dbReference>
<evidence type="ECO:0000256" key="8">
    <source>
        <dbReference type="ARBA" id="ARBA00023136"/>
    </source>
</evidence>
<feature type="domain" description="Polysaccharide chain length determinant N-terminal" evidence="12">
    <location>
        <begin position="24"/>
        <end position="96"/>
    </location>
</feature>
<evidence type="ECO:0000256" key="7">
    <source>
        <dbReference type="ARBA" id="ARBA00022989"/>
    </source>
</evidence>
<evidence type="ECO:0000259" key="12">
    <source>
        <dbReference type="Pfam" id="PF02706"/>
    </source>
</evidence>
<reference evidence="13" key="1">
    <citation type="submission" date="2022-12" db="EMBL/GenBank/DDBJ databases">
        <authorList>
            <person name="Krivoruchko A.V."/>
            <person name="Elkin A."/>
        </authorList>
    </citation>
    <scope>NUCLEOTIDE SEQUENCE</scope>
    <source>
        <strain evidence="13">IEGM 1388</strain>
    </source>
</reference>
<evidence type="ECO:0000256" key="2">
    <source>
        <dbReference type="ARBA" id="ARBA00006683"/>
    </source>
</evidence>
<evidence type="ECO:0000256" key="1">
    <source>
        <dbReference type="ARBA" id="ARBA00004651"/>
    </source>
</evidence>
<feature type="region of interest" description="Disordered" evidence="9">
    <location>
        <begin position="477"/>
        <end position="503"/>
    </location>
</feature>
<proteinExistence type="inferred from homology"/>
<keyword evidence="8 10" id="KW-0472">Membrane</keyword>
<gene>
    <name evidence="13" type="ORF">O4213_17440</name>
</gene>
<dbReference type="InterPro" id="IPR027417">
    <property type="entry name" value="P-loop_NTPase"/>
</dbReference>
<evidence type="ECO:0000259" key="11">
    <source>
        <dbReference type="Pfam" id="PF01656"/>
    </source>
</evidence>
<accession>A0ABT4MXR0</accession>
<dbReference type="CDD" id="cd05387">
    <property type="entry name" value="BY-kinase"/>
    <property type="match status" value="1"/>
</dbReference>
<evidence type="ECO:0000256" key="5">
    <source>
        <dbReference type="ARBA" id="ARBA00022741"/>
    </source>
</evidence>
<evidence type="ECO:0000256" key="10">
    <source>
        <dbReference type="SAM" id="Phobius"/>
    </source>
</evidence>
<dbReference type="Proteomes" id="UP001067235">
    <property type="component" value="Unassembled WGS sequence"/>
</dbReference>
<keyword evidence="3" id="KW-1003">Cell membrane</keyword>